<keyword evidence="3" id="KW-0732">Signal</keyword>
<sequence length="188" mass="18768">MRHRSLAIVFSSLALATLAGCTSAPPPKPQPAAPQHRLQRAIANMAPVSGTLVSGKLLVFAVDGGVRIEGELGGLGRNATHAIHIHERGDCTAADGSSAGGHFNPAAAAHGRVGHGAHHAGDMDNIVADARGVAKVDVRADGVTLGSGAANDVLGRAIIVHAGVDDYVSQPTGNAGARAACGVIEIAP</sequence>
<evidence type="ECO:0000313" key="5">
    <source>
        <dbReference type="EMBL" id="MFD0725156.1"/>
    </source>
</evidence>
<gene>
    <name evidence="5" type="ORF">ACFQ0E_06025</name>
</gene>
<dbReference type="Pfam" id="PF00080">
    <property type="entry name" value="Sod_Cu"/>
    <property type="match status" value="1"/>
</dbReference>
<dbReference type="InterPro" id="IPR024134">
    <property type="entry name" value="SOD_Cu/Zn_/chaperone"/>
</dbReference>
<accession>A0ABW2Y9M0</accession>
<dbReference type="Gene3D" id="2.60.40.200">
    <property type="entry name" value="Superoxide dismutase, copper/zinc binding domain"/>
    <property type="match status" value="1"/>
</dbReference>
<comment type="caution">
    <text evidence="5">The sequence shown here is derived from an EMBL/GenBank/DDBJ whole genome shotgun (WGS) entry which is preliminary data.</text>
</comment>
<dbReference type="PRINTS" id="PR00068">
    <property type="entry name" value="CUZNDISMTASE"/>
</dbReference>
<organism evidence="5 6">
    <name type="scientific">Lysobacter brunescens</name>
    <dbReference type="NCBI Taxonomy" id="262323"/>
    <lineage>
        <taxon>Bacteria</taxon>
        <taxon>Pseudomonadati</taxon>
        <taxon>Pseudomonadota</taxon>
        <taxon>Gammaproteobacteria</taxon>
        <taxon>Lysobacterales</taxon>
        <taxon>Lysobacteraceae</taxon>
        <taxon>Lysobacter</taxon>
    </lineage>
</organism>
<feature type="signal peptide" evidence="3">
    <location>
        <begin position="1"/>
        <end position="19"/>
    </location>
</feature>
<evidence type="ECO:0000313" key="6">
    <source>
        <dbReference type="Proteomes" id="UP001597110"/>
    </source>
</evidence>
<evidence type="ECO:0000256" key="3">
    <source>
        <dbReference type="SAM" id="SignalP"/>
    </source>
</evidence>
<dbReference type="InterPro" id="IPR018152">
    <property type="entry name" value="SOD_Cu/Zn_BS"/>
</dbReference>
<name>A0ABW2Y9M0_9GAMM</name>
<evidence type="ECO:0000256" key="1">
    <source>
        <dbReference type="ARBA" id="ARBA00010457"/>
    </source>
</evidence>
<dbReference type="EC" id="1.15.1.1" evidence="2"/>
<dbReference type="SUPFAM" id="SSF49329">
    <property type="entry name" value="Cu,Zn superoxide dismutase-like"/>
    <property type="match status" value="1"/>
</dbReference>
<comment type="function">
    <text evidence="2">Destroys radicals which are normally produced within the cells and which are toxic to biological systems.</text>
</comment>
<dbReference type="InterPro" id="IPR036423">
    <property type="entry name" value="SOD-like_Cu/Zn_dom_sf"/>
</dbReference>
<comment type="catalytic activity">
    <reaction evidence="2">
        <text>2 superoxide + 2 H(+) = H2O2 + O2</text>
        <dbReference type="Rhea" id="RHEA:20696"/>
        <dbReference type="ChEBI" id="CHEBI:15378"/>
        <dbReference type="ChEBI" id="CHEBI:15379"/>
        <dbReference type="ChEBI" id="CHEBI:16240"/>
        <dbReference type="ChEBI" id="CHEBI:18421"/>
        <dbReference type="EC" id="1.15.1.1"/>
    </reaction>
</comment>
<feature type="domain" description="Superoxide dismutase copper/zinc binding" evidence="4">
    <location>
        <begin position="64"/>
        <end position="184"/>
    </location>
</feature>
<keyword evidence="2" id="KW-0186">Copper</keyword>
<comment type="cofactor">
    <cofactor evidence="2">
        <name>Cu cation</name>
        <dbReference type="ChEBI" id="CHEBI:23378"/>
    </cofactor>
    <text evidence="2">Binds 1 copper ion per subunit.</text>
</comment>
<dbReference type="PROSITE" id="PS00087">
    <property type="entry name" value="SOD_CU_ZN_1"/>
    <property type="match status" value="1"/>
</dbReference>
<proteinExistence type="inferred from homology"/>
<keyword evidence="6" id="KW-1185">Reference proteome</keyword>
<comment type="similarity">
    <text evidence="1 2">Belongs to the Cu-Zn superoxide dismutase family.</text>
</comment>
<keyword evidence="2" id="KW-0862">Zinc</keyword>
<dbReference type="PANTHER" id="PTHR10003">
    <property type="entry name" value="SUPEROXIDE DISMUTASE CU-ZN -RELATED"/>
    <property type="match status" value="1"/>
</dbReference>
<evidence type="ECO:0000259" key="4">
    <source>
        <dbReference type="Pfam" id="PF00080"/>
    </source>
</evidence>
<dbReference type="EMBL" id="JBHTIF010000001">
    <property type="protein sequence ID" value="MFD0725156.1"/>
    <property type="molecule type" value="Genomic_DNA"/>
</dbReference>
<dbReference type="PROSITE" id="PS00332">
    <property type="entry name" value="SOD_CU_ZN_2"/>
    <property type="match status" value="1"/>
</dbReference>
<keyword evidence="2" id="KW-0560">Oxidoreductase</keyword>
<dbReference type="RefSeq" id="WP_386822771.1">
    <property type="nucleotide sequence ID" value="NZ_JBHTIF010000001.1"/>
</dbReference>
<feature type="chain" id="PRO_5045143010" description="Superoxide dismutase [Cu-Zn]" evidence="3">
    <location>
        <begin position="20"/>
        <end position="188"/>
    </location>
</feature>
<keyword evidence="2" id="KW-0479">Metal-binding</keyword>
<protein>
    <recommendedName>
        <fullName evidence="2">Superoxide dismutase [Cu-Zn]</fullName>
        <ecNumber evidence="2">1.15.1.1</ecNumber>
    </recommendedName>
</protein>
<dbReference type="InterPro" id="IPR001424">
    <property type="entry name" value="SOD_Cu_Zn_dom"/>
</dbReference>
<reference evidence="6" key="1">
    <citation type="journal article" date="2019" name="Int. J. Syst. Evol. Microbiol.">
        <title>The Global Catalogue of Microorganisms (GCM) 10K type strain sequencing project: providing services to taxonomists for standard genome sequencing and annotation.</title>
        <authorList>
            <consortium name="The Broad Institute Genomics Platform"/>
            <consortium name="The Broad Institute Genome Sequencing Center for Infectious Disease"/>
            <person name="Wu L."/>
            <person name="Ma J."/>
        </authorList>
    </citation>
    <scope>NUCLEOTIDE SEQUENCE [LARGE SCALE GENOMIC DNA]</scope>
    <source>
        <strain evidence="6">CCUG 55585</strain>
    </source>
</reference>
<dbReference type="PROSITE" id="PS51257">
    <property type="entry name" value="PROKAR_LIPOPROTEIN"/>
    <property type="match status" value="1"/>
</dbReference>
<dbReference type="CDD" id="cd00305">
    <property type="entry name" value="Cu-Zn_Superoxide_Dismutase"/>
    <property type="match status" value="1"/>
</dbReference>
<dbReference type="Proteomes" id="UP001597110">
    <property type="component" value="Unassembled WGS sequence"/>
</dbReference>
<comment type="cofactor">
    <cofactor evidence="2">
        <name>Zn(2+)</name>
        <dbReference type="ChEBI" id="CHEBI:29105"/>
    </cofactor>
    <text evidence="2">Binds 1 zinc ion per subunit.</text>
</comment>
<evidence type="ECO:0000256" key="2">
    <source>
        <dbReference type="RuleBase" id="RU000393"/>
    </source>
</evidence>